<dbReference type="PANTHER" id="PTHR11738">
    <property type="entry name" value="MHC CLASS I NK CELL RECEPTOR"/>
    <property type="match status" value="1"/>
</dbReference>
<dbReference type="InterPro" id="IPR013783">
    <property type="entry name" value="Ig-like_fold"/>
</dbReference>
<evidence type="ECO:0000313" key="3">
    <source>
        <dbReference type="Proteomes" id="UP000076408"/>
    </source>
</evidence>
<accession>A0A182YTA0</accession>
<evidence type="ECO:0008006" key="4">
    <source>
        <dbReference type="Google" id="ProtNLM"/>
    </source>
</evidence>
<reference evidence="2" key="2">
    <citation type="submission" date="2020-05" db="UniProtKB">
        <authorList>
            <consortium name="EnsemblMetazoa"/>
        </authorList>
    </citation>
    <scope>IDENTIFICATION</scope>
    <source>
        <strain evidence="2">Indian</strain>
    </source>
</reference>
<keyword evidence="1" id="KW-1015">Disulfide bond</keyword>
<name>A0A182YTA0_ANOST</name>
<dbReference type="Gene3D" id="2.60.40.10">
    <property type="entry name" value="Immunoglobulins"/>
    <property type="match status" value="1"/>
</dbReference>
<dbReference type="InterPro" id="IPR036179">
    <property type="entry name" value="Ig-like_dom_sf"/>
</dbReference>
<dbReference type="Proteomes" id="UP000076408">
    <property type="component" value="Unassembled WGS sequence"/>
</dbReference>
<dbReference type="AlphaFoldDB" id="A0A182YTA0"/>
<dbReference type="EnsemblMetazoa" id="ASTEI11686-RA">
    <property type="protein sequence ID" value="ASTEI11686-PA"/>
    <property type="gene ID" value="ASTEI11686"/>
</dbReference>
<dbReference type="InterPro" id="IPR050412">
    <property type="entry name" value="Ig-like_Receptors_ImmuneReg"/>
</dbReference>
<proteinExistence type="predicted"/>
<dbReference type="PANTHER" id="PTHR11738:SF186">
    <property type="entry name" value="OSTEOCLAST-ASSOCIATED IMMUNOGLOBULIN-LIKE RECEPTOR"/>
    <property type="match status" value="1"/>
</dbReference>
<organism evidence="2 3">
    <name type="scientific">Anopheles stephensi</name>
    <name type="common">Indo-Pakistan malaria mosquito</name>
    <dbReference type="NCBI Taxonomy" id="30069"/>
    <lineage>
        <taxon>Eukaryota</taxon>
        <taxon>Metazoa</taxon>
        <taxon>Ecdysozoa</taxon>
        <taxon>Arthropoda</taxon>
        <taxon>Hexapoda</taxon>
        <taxon>Insecta</taxon>
        <taxon>Pterygota</taxon>
        <taxon>Neoptera</taxon>
        <taxon>Endopterygota</taxon>
        <taxon>Diptera</taxon>
        <taxon>Nematocera</taxon>
        <taxon>Culicoidea</taxon>
        <taxon>Culicidae</taxon>
        <taxon>Anophelinae</taxon>
        <taxon>Anopheles</taxon>
    </lineage>
</organism>
<dbReference type="VEuPathDB" id="VectorBase:ASTEI11686"/>
<reference evidence="3" key="1">
    <citation type="journal article" date="2014" name="Genome Biol.">
        <title>Genome analysis of a major urban malaria vector mosquito, Anopheles stephensi.</title>
        <authorList>
            <person name="Jiang X."/>
            <person name="Peery A."/>
            <person name="Hall A.B."/>
            <person name="Sharma A."/>
            <person name="Chen X.G."/>
            <person name="Waterhouse R.M."/>
            <person name="Komissarov A."/>
            <person name="Riehle M.M."/>
            <person name="Shouche Y."/>
            <person name="Sharakhova M.V."/>
            <person name="Lawson D."/>
            <person name="Pakpour N."/>
            <person name="Arensburger P."/>
            <person name="Davidson V.L."/>
            <person name="Eiglmeier K."/>
            <person name="Emrich S."/>
            <person name="George P."/>
            <person name="Kennedy R.C."/>
            <person name="Mane S.P."/>
            <person name="Maslen G."/>
            <person name="Oringanje C."/>
            <person name="Qi Y."/>
            <person name="Settlage R."/>
            <person name="Tojo M."/>
            <person name="Tubio J.M."/>
            <person name="Unger M.F."/>
            <person name="Wang B."/>
            <person name="Vernick K.D."/>
            <person name="Ribeiro J.M."/>
            <person name="James A.A."/>
            <person name="Michel K."/>
            <person name="Riehle M.A."/>
            <person name="Luckhart S."/>
            <person name="Sharakhov I.V."/>
            <person name="Tu Z."/>
        </authorList>
    </citation>
    <scope>NUCLEOTIDE SEQUENCE [LARGE SCALE GENOMIC DNA]</scope>
    <source>
        <strain evidence="3">Indian</strain>
    </source>
</reference>
<dbReference type="GO" id="GO:0002764">
    <property type="term" value="P:immune response-regulating signaling pathway"/>
    <property type="evidence" value="ECO:0007669"/>
    <property type="project" value="TreeGrafter"/>
</dbReference>
<protein>
    <recommendedName>
        <fullName evidence="4">Immunoglobulin domain-containing protein</fullName>
    </recommendedName>
</protein>
<evidence type="ECO:0000256" key="1">
    <source>
        <dbReference type="ARBA" id="ARBA00023157"/>
    </source>
</evidence>
<keyword evidence="3" id="KW-1185">Reference proteome</keyword>
<dbReference type="SUPFAM" id="SSF48726">
    <property type="entry name" value="Immunoglobulin"/>
    <property type="match status" value="1"/>
</dbReference>
<sequence>MNVTIQCWNQEYRCTIFLHKDGHSVPIQHHVTDGGGTATFTIFGVIPADSDAYRCSYQPRSSYLLTSPPADNVTLEVNSEPAPPVSLHPILVEVMAGDGDTHTAGPRR</sequence>
<evidence type="ECO:0000313" key="2">
    <source>
        <dbReference type="EnsemblMetazoa" id="ASTEI11686-PA"/>
    </source>
</evidence>